<feature type="domain" description="Ig-like" evidence="7">
    <location>
        <begin position="258"/>
        <end position="352"/>
    </location>
</feature>
<dbReference type="InterPro" id="IPR007110">
    <property type="entry name" value="Ig-like_dom"/>
</dbReference>
<dbReference type="PROSITE" id="PS50835">
    <property type="entry name" value="IG_LIKE"/>
    <property type="match status" value="1"/>
</dbReference>
<dbReference type="InterPro" id="IPR003598">
    <property type="entry name" value="Ig_sub2"/>
</dbReference>
<dbReference type="CDD" id="cd00096">
    <property type="entry name" value="Ig"/>
    <property type="match status" value="1"/>
</dbReference>
<keyword evidence="4" id="KW-1015">Disulfide bond</keyword>
<dbReference type="InterPro" id="IPR032675">
    <property type="entry name" value="LRR_dom_sf"/>
</dbReference>
<feature type="chain" id="PRO_5029581529" description="Ig-like domain-containing protein" evidence="6">
    <location>
        <begin position="20"/>
        <end position="462"/>
    </location>
</feature>
<evidence type="ECO:0000256" key="5">
    <source>
        <dbReference type="SAM" id="Phobius"/>
    </source>
</evidence>
<dbReference type="AlphaFoldDB" id="A0A7I8VDA7"/>
<dbReference type="Proteomes" id="UP000549394">
    <property type="component" value="Unassembled WGS sequence"/>
</dbReference>
<keyword evidence="3" id="KW-0677">Repeat</keyword>
<proteinExistence type="predicted"/>
<dbReference type="SUPFAM" id="SSF48726">
    <property type="entry name" value="Immunoglobulin"/>
    <property type="match status" value="1"/>
</dbReference>
<dbReference type="Pfam" id="PF13855">
    <property type="entry name" value="LRR_8"/>
    <property type="match status" value="2"/>
</dbReference>
<name>A0A7I8VDA7_9ANNE</name>
<evidence type="ECO:0000313" key="9">
    <source>
        <dbReference type="Proteomes" id="UP000549394"/>
    </source>
</evidence>
<dbReference type="SMART" id="SM00408">
    <property type="entry name" value="IGc2"/>
    <property type="match status" value="1"/>
</dbReference>
<keyword evidence="5" id="KW-0472">Membrane</keyword>
<protein>
    <recommendedName>
        <fullName evidence="7">Ig-like domain-containing protein</fullName>
    </recommendedName>
</protein>
<reference evidence="8 9" key="1">
    <citation type="submission" date="2020-08" db="EMBL/GenBank/DDBJ databases">
        <authorList>
            <person name="Hejnol A."/>
        </authorList>
    </citation>
    <scope>NUCLEOTIDE SEQUENCE [LARGE SCALE GENOMIC DNA]</scope>
</reference>
<keyword evidence="2 6" id="KW-0732">Signal</keyword>
<dbReference type="SUPFAM" id="SSF52058">
    <property type="entry name" value="L domain-like"/>
    <property type="match status" value="1"/>
</dbReference>
<evidence type="ECO:0000259" key="7">
    <source>
        <dbReference type="PROSITE" id="PS50835"/>
    </source>
</evidence>
<dbReference type="InterPro" id="IPR001611">
    <property type="entry name" value="Leu-rich_rpt"/>
</dbReference>
<dbReference type="Gene3D" id="2.60.40.10">
    <property type="entry name" value="Immunoglobulins"/>
    <property type="match status" value="1"/>
</dbReference>
<evidence type="ECO:0000313" key="8">
    <source>
        <dbReference type="EMBL" id="CAD5113338.1"/>
    </source>
</evidence>
<dbReference type="PANTHER" id="PTHR24366:SF96">
    <property type="entry name" value="LEUCINE RICH REPEAT CONTAINING 53"/>
    <property type="match status" value="1"/>
</dbReference>
<dbReference type="SMART" id="SM00082">
    <property type="entry name" value="LRRCT"/>
    <property type="match status" value="1"/>
</dbReference>
<dbReference type="SMART" id="SM00369">
    <property type="entry name" value="LRR_TYP"/>
    <property type="match status" value="5"/>
</dbReference>
<dbReference type="PROSITE" id="PS51450">
    <property type="entry name" value="LRR"/>
    <property type="match status" value="1"/>
</dbReference>
<keyword evidence="5" id="KW-1133">Transmembrane helix</keyword>
<keyword evidence="5" id="KW-0812">Transmembrane</keyword>
<dbReference type="Pfam" id="PF13927">
    <property type="entry name" value="Ig_3"/>
    <property type="match status" value="1"/>
</dbReference>
<evidence type="ECO:0000256" key="1">
    <source>
        <dbReference type="ARBA" id="ARBA00022614"/>
    </source>
</evidence>
<evidence type="ECO:0000256" key="6">
    <source>
        <dbReference type="SAM" id="SignalP"/>
    </source>
</evidence>
<sequence length="462" mass="53001">MKSTILLLLLSSFMIKVLSHSCEIYTVNNQLSARCNNLNLNEIPTDLDSQIKVLRCESNHLTSISSVSFVRYFQLQEIYLKKNQLKSIPYRLFFPVENLQILDLSRNRLESIPTTALEYTPKLREIILSYNYINRIDEFSFKNLARLLKLDISHCHIRFIQPNSLKNLKSLTELNVIGNELKGLISTTILPKSLTVFRLHHNKWICDCKLRWLLQFLTNNKLKISWTFGNRIPRCQNPELLKGVRWTELNSTNFACAPTIIRYTSYVSVNATLNCLSTGDPQPEVTWYKKNLRVTPSKRNRITFWRTFKKALDIFHYNSSLKIINMTEKDIGLYKCVSLNSAGRSEVTISLSGSSSMRAESNWEKKKLRALSASLTCFLLVILCSIISILMLRIIKRRRLSGVYRIQNQGAESAGSKCEEDATASPLQQIDSITHKHAETPNSTPDLLKNNWTEEEAVGTAV</sequence>
<dbReference type="InterPro" id="IPR013783">
    <property type="entry name" value="Ig-like_fold"/>
</dbReference>
<dbReference type="EMBL" id="CAJFCJ010000003">
    <property type="protein sequence ID" value="CAD5113338.1"/>
    <property type="molecule type" value="Genomic_DNA"/>
</dbReference>
<feature type="transmembrane region" description="Helical" evidence="5">
    <location>
        <begin position="371"/>
        <end position="395"/>
    </location>
</feature>
<dbReference type="OrthoDB" id="6287768at2759"/>
<evidence type="ECO:0000256" key="4">
    <source>
        <dbReference type="ARBA" id="ARBA00023157"/>
    </source>
</evidence>
<dbReference type="PANTHER" id="PTHR24366">
    <property type="entry name" value="IG(IMMUNOGLOBULIN) AND LRR(LEUCINE RICH REPEAT) DOMAINS"/>
    <property type="match status" value="1"/>
</dbReference>
<evidence type="ECO:0000256" key="2">
    <source>
        <dbReference type="ARBA" id="ARBA00022729"/>
    </source>
</evidence>
<feature type="signal peptide" evidence="6">
    <location>
        <begin position="1"/>
        <end position="19"/>
    </location>
</feature>
<dbReference type="InterPro" id="IPR003591">
    <property type="entry name" value="Leu-rich_rpt_typical-subtyp"/>
</dbReference>
<dbReference type="Gene3D" id="3.80.10.10">
    <property type="entry name" value="Ribonuclease Inhibitor"/>
    <property type="match status" value="2"/>
</dbReference>
<comment type="caution">
    <text evidence="8">The sequence shown here is derived from an EMBL/GenBank/DDBJ whole genome shotgun (WGS) entry which is preliminary data.</text>
</comment>
<accession>A0A7I8VDA7</accession>
<gene>
    <name evidence="8" type="ORF">DGYR_LOCUS2348</name>
</gene>
<keyword evidence="9" id="KW-1185">Reference proteome</keyword>
<organism evidence="8 9">
    <name type="scientific">Dimorphilus gyrociliatus</name>
    <dbReference type="NCBI Taxonomy" id="2664684"/>
    <lineage>
        <taxon>Eukaryota</taxon>
        <taxon>Metazoa</taxon>
        <taxon>Spiralia</taxon>
        <taxon>Lophotrochozoa</taxon>
        <taxon>Annelida</taxon>
        <taxon>Polychaeta</taxon>
        <taxon>Polychaeta incertae sedis</taxon>
        <taxon>Dinophilidae</taxon>
        <taxon>Dimorphilus</taxon>
    </lineage>
</organism>
<dbReference type="InterPro" id="IPR036179">
    <property type="entry name" value="Ig-like_dom_sf"/>
</dbReference>
<dbReference type="InterPro" id="IPR000483">
    <property type="entry name" value="Cys-rich_flank_reg_C"/>
</dbReference>
<keyword evidence="1" id="KW-0433">Leucine-rich repeat</keyword>
<evidence type="ECO:0000256" key="3">
    <source>
        <dbReference type="ARBA" id="ARBA00022737"/>
    </source>
</evidence>